<sequence length="428" mass="43656">MSKRWPKLWGATTAPIEPDDFHPHQAEDISGGTFSDVVKFGDVRSYNWDGGSDLSGGADATATLGYLLDASSGAIQAQVLYVEGGTIGGWTIGASTLVGGDVALDAAGKITAGTGTDIAVLSGANPTYRMWIGAVLGADSPFRVTKAGALSASGATISGAITATSGSLGSLSVTGTLTLAGSGLLQTDSTGARVVLSTADKDKVLLYSGAAGETPGYVYAAGSAPPTIAIRTPVVSGYTKYAQIDLSSDTVGTYGDISLYADTVTLTGVLLAGSALLLRGGVGTGNVSLLGALTKLTMTGNQTIPDATITTVSFNYEYRDTENWHLNATNPSRITFDGPDGTTVQIKGIATFANNATGRRHILVAKNGTVIAQTNANAVSDAASRLNIAIDDYLDNGDYIEMQVYQNSGGDLALTAGVANTHFSLTVQ</sequence>
<evidence type="ECO:0000313" key="1">
    <source>
        <dbReference type="EMBL" id="QJA84894.1"/>
    </source>
</evidence>
<dbReference type="AlphaFoldDB" id="A0A6M3KTY1"/>
<proteinExistence type="predicted"/>
<name>A0A6M3KTY1_9ZZZZ</name>
<accession>A0A6M3KTY1</accession>
<reference evidence="1" key="1">
    <citation type="submission" date="2020-03" db="EMBL/GenBank/DDBJ databases">
        <title>The deep terrestrial virosphere.</title>
        <authorList>
            <person name="Holmfeldt K."/>
            <person name="Nilsson E."/>
            <person name="Simone D."/>
            <person name="Lopez-Fernandez M."/>
            <person name="Wu X."/>
            <person name="de Brujin I."/>
            <person name="Lundin D."/>
            <person name="Andersson A."/>
            <person name="Bertilsson S."/>
            <person name="Dopson M."/>
        </authorList>
    </citation>
    <scope>NUCLEOTIDE SEQUENCE</scope>
    <source>
        <strain evidence="1">MM415B02331</strain>
    </source>
</reference>
<protein>
    <submittedName>
        <fullName evidence="1">Uncharacterized protein</fullName>
    </submittedName>
</protein>
<organism evidence="1">
    <name type="scientific">viral metagenome</name>
    <dbReference type="NCBI Taxonomy" id="1070528"/>
    <lineage>
        <taxon>unclassified sequences</taxon>
        <taxon>metagenomes</taxon>
        <taxon>organismal metagenomes</taxon>
    </lineage>
</organism>
<gene>
    <name evidence="1" type="ORF">MM415B02331_0002</name>
</gene>
<dbReference type="EMBL" id="MT142540">
    <property type="protein sequence ID" value="QJA84894.1"/>
    <property type="molecule type" value="Genomic_DNA"/>
</dbReference>